<protein>
    <submittedName>
        <fullName evidence="9">Cytochrome c oxidase accessory protein FixG</fullName>
    </submittedName>
</protein>
<dbReference type="SUPFAM" id="SSF54862">
    <property type="entry name" value="4Fe-4S ferredoxins"/>
    <property type="match status" value="1"/>
</dbReference>
<feature type="transmembrane region" description="Helical" evidence="7">
    <location>
        <begin position="37"/>
        <end position="55"/>
    </location>
</feature>
<proteinExistence type="predicted"/>
<dbReference type="InterPro" id="IPR014116">
    <property type="entry name" value="Cyt_c_oxidase_cbb3_FixG"/>
</dbReference>
<dbReference type="GO" id="GO:0005886">
    <property type="term" value="C:plasma membrane"/>
    <property type="evidence" value="ECO:0007669"/>
    <property type="project" value="TreeGrafter"/>
</dbReference>
<dbReference type="PANTHER" id="PTHR30176">
    <property type="entry name" value="FERREDOXIN-TYPE PROTEIN NAPH"/>
    <property type="match status" value="1"/>
</dbReference>
<dbReference type="GO" id="GO:0046872">
    <property type="term" value="F:metal ion binding"/>
    <property type="evidence" value="ECO:0007669"/>
    <property type="project" value="UniProtKB-KW"/>
</dbReference>
<dbReference type="InterPro" id="IPR017896">
    <property type="entry name" value="4Fe4S_Fe-S-bd"/>
</dbReference>
<feature type="transmembrane region" description="Helical" evidence="7">
    <location>
        <begin position="345"/>
        <end position="363"/>
    </location>
</feature>
<keyword evidence="5" id="KW-0408">Iron</keyword>
<keyword evidence="2" id="KW-0004">4Fe-4S</keyword>
<dbReference type="InterPro" id="IPR017900">
    <property type="entry name" value="4Fe4S_Fe_S_CS"/>
</dbReference>
<dbReference type="Gene3D" id="2.60.40.10">
    <property type="entry name" value="Immunoglobulins"/>
    <property type="match status" value="1"/>
</dbReference>
<evidence type="ECO:0000313" key="9">
    <source>
        <dbReference type="EMBL" id="SKA78683.1"/>
    </source>
</evidence>
<evidence type="ECO:0000259" key="8">
    <source>
        <dbReference type="PROSITE" id="PS51379"/>
    </source>
</evidence>
<evidence type="ECO:0000256" key="1">
    <source>
        <dbReference type="ARBA" id="ARBA00022448"/>
    </source>
</evidence>
<dbReference type="InterPro" id="IPR032879">
    <property type="entry name" value="FixG_C"/>
</dbReference>
<feature type="transmembrane region" description="Helical" evidence="7">
    <location>
        <begin position="162"/>
        <end position="180"/>
    </location>
</feature>
<feature type="transmembrane region" description="Helical" evidence="7">
    <location>
        <begin position="88"/>
        <end position="109"/>
    </location>
</feature>
<keyword evidence="10" id="KW-1185">Reference proteome</keyword>
<evidence type="ECO:0000256" key="5">
    <source>
        <dbReference type="ARBA" id="ARBA00023004"/>
    </source>
</evidence>
<reference evidence="9 10" key="1">
    <citation type="submission" date="2017-02" db="EMBL/GenBank/DDBJ databases">
        <authorList>
            <person name="Peterson S.W."/>
        </authorList>
    </citation>
    <scope>NUCLEOTIDE SEQUENCE [LARGE SCALE GENOMIC DNA]</scope>
    <source>
        <strain evidence="9 10">ATCC 49788</strain>
    </source>
</reference>
<dbReference type="Proteomes" id="UP000190460">
    <property type="component" value="Unassembled WGS sequence"/>
</dbReference>
<dbReference type="InterPro" id="IPR013783">
    <property type="entry name" value="Ig-like_fold"/>
</dbReference>
<dbReference type="PROSITE" id="PS00198">
    <property type="entry name" value="4FE4S_FER_1"/>
    <property type="match status" value="1"/>
</dbReference>
<keyword evidence="3" id="KW-0479">Metal-binding</keyword>
<keyword evidence="7" id="KW-1133">Transmembrane helix</keyword>
<evidence type="ECO:0000313" key="10">
    <source>
        <dbReference type="Proteomes" id="UP000190460"/>
    </source>
</evidence>
<dbReference type="InterPro" id="IPR051684">
    <property type="entry name" value="Electron_Trans/Redox"/>
</dbReference>
<keyword evidence="7" id="KW-0812">Transmembrane</keyword>
<evidence type="ECO:0000256" key="3">
    <source>
        <dbReference type="ARBA" id="ARBA00022723"/>
    </source>
</evidence>
<feature type="transmembrane region" description="Helical" evidence="7">
    <location>
        <begin position="192"/>
        <end position="213"/>
    </location>
</feature>
<dbReference type="AlphaFoldDB" id="A0A1T4WMX0"/>
<keyword evidence="1" id="KW-0813">Transport</keyword>
<sequence>MPSHLQLRAQAVMSNVQVIQPKNVIQPRSIKGRFRNLKTGIMVLAYAVFFILPWLRWDRAVGPDQAVMFDIPARRYYLFDLVMHAQDVFWLTALLFLAAVLLFFVTTLLGRVFCGYFCFQTLWTDAFRFIEKAIQGDRVARIRLEKQAWNQEKILKIGATHAAWLALSLWTGLTFVLYWGDAFTLTKDFFTGQAPSAAYFTAFLLMITTYLAAGWMREYICLHVCPYARFQSVMFDQDTLIVSYDPQRGEGSTGRATPIKDLRDRAVRQAQGHGDCVDCGLCVQVCPTGIDIREGLQIACIHCALCIDACDSIMDKYQWPRGLIRYTSENGLEGKKTHFFKLRTIGYGLATLLAAAYLVWSISSTKMLEATAVQVRSPLYVVLSDGSIQNSYEVKINNKTQVAASYRLSLADLEGASLSLGQVDPNNIRLEPDTSVRVFAKVKQPATARKGSKTNREFHFKLEPLSGEVTEPVIIPSQFMMP</sequence>
<evidence type="ECO:0000256" key="4">
    <source>
        <dbReference type="ARBA" id="ARBA00022982"/>
    </source>
</evidence>
<name>A0A1T4WMX0_9GAMM</name>
<keyword evidence="4" id="KW-0249">Electron transport</keyword>
<dbReference type="Pfam" id="PF12801">
    <property type="entry name" value="Fer4_5"/>
    <property type="match status" value="1"/>
</dbReference>
<dbReference type="GO" id="GO:0051539">
    <property type="term" value="F:4 iron, 4 sulfur cluster binding"/>
    <property type="evidence" value="ECO:0007669"/>
    <property type="project" value="UniProtKB-KW"/>
</dbReference>
<keyword evidence="6" id="KW-0411">Iron-sulfur</keyword>
<organism evidence="9 10">
    <name type="scientific">Thiothrix eikelboomii</name>
    <dbReference type="NCBI Taxonomy" id="92487"/>
    <lineage>
        <taxon>Bacteria</taxon>
        <taxon>Pseudomonadati</taxon>
        <taxon>Pseudomonadota</taxon>
        <taxon>Gammaproteobacteria</taxon>
        <taxon>Thiotrichales</taxon>
        <taxon>Thiotrichaceae</taxon>
        <taxon>Thiothrix</taxon>
    </lineage>
</organism>
<evidence type="ECO:0000256" key="2">
    <source>
        <dbReference type="ARBA" id="ARBA00022485"/>
    </source>
</evidence>
<dbReference type="EMBL" id="FUYB01000007">
    <property type="protein sequence ID" value="SKA78683.1"/>
    <property type="molecule type" value="Genomic_DNA"/>
</dbReference>
<gene>
    <name evidence="9" type="ORF">SAMN02745130_01912</name>
</gene>
<accession>A0A1T4WMX0</accession>
<dbReference type="STRING" id="92487.SAMN02745130_01912"/>
<evidence type="ECO:0000256" key="7">
    <source>
        <dbReference type="SAM" id="Phobius"/>
    </source>
</evidence>
<dbReference type="Pfam" id="PF13746">
    <property type="entry name" value="Fer4_18"/>
    <property type="match status" value="1"/>
</dbReference>
<dbReference type="PANTHER" id="PTHR30176:SF3">
    <property type="entry name" value="FERREDOXIN-TYPE PROTEIN NAPH"/>
    <property type="match status" value="1"/>
</dbReference>
<dbReference type="Pfam" id="PF11614">
    <property type="entry name" value="FixG_C"/>
    <property type="match status" value="1"/>
</dbReference>
<keyword evidence="7" id="KW-0472">Membrane</keyword>
<feature type="domain" description="4Fe-4S ferredoxin-type" evidence="8">
    <location>
        <begin position="267"/>
        <end position="295"/>
    </location>
</feature>
<dbReference type="NCBIfam" id="TIGR02745">
    <property type="entry name" value="ccoG_rdxA_fixG"/>
    <property type="match status" value="1"/>
</dbReference>
<evidence type="ECO:0000256" key="6">
    <source>
        <dbReference type="ARBA" id="ARBA00023014"/>
    </source>
</evidence>
<dbReference type="PROSITE" id="PS51379">
    <property type="entry name" value="4FE4S_FER_2"/>
    <property type="match status" value="1"/>
</dbReference>